<dbReference type="Pfam" id="PF13857">
    <property type="entry name" value="Ank_5"/>
    <property type="match status" value="1"/>
</dbReference>
<comment type="caution">
    <text evidence="2">The sequence shown here is derived from an EMBL/GenBank/DDBJ whole genome shotgun (WGS) entry which is preliminary data.</text>
</comment>
<dbReference type="Gene3D" id="1.25.40.20">
    <property type="entry name" value="Ankyrin repeat-containing domain"/>
    <property type="match status" value="1"/>
</dbReference>
<gene>
    <name evidence="2" type="ORF">C1H46_017655</name>
</gene>
<name>A0A540MDV3_MALBA</name>
<dbReference type="SUPFAM" id="SSF48403">
    <property type="entry name" value="Ankyrin repeat"/>
    <property type="match status" value="1"/>
</dbReference>
<feature type="repeat" description="ANK" evidence="1">
    <location>
        <begin position="124"/>
        <end position="156"/>
    </location>
</feature>
<organism evidence="2 3">
    <name type="scientific">Malus baccata</name>
    <name type="common">Siberian crab apple</name>
    <name type="synonym">Pyrus baccata</name>
    <dbReference type="NCBI Taxonomy" id="106549"/>
    <lineage>
        <taxon>Eukaryota</taxon>
        <taxon>Viridiplantae</taxon>
        <taxon>Streptophyta</taxon>
        <taxon>Embryophyta</taxon>
        <taxon>Tracheophyta</taxon>
        <taxon>Spermatophyta</taxon>
        <taxon>Magnoliopsida</taxon>
        <taxon>eudicotyledons</taxon>
        <taxon>Gunneridae</taxon>
        <taxon>Pentapetalae</taxon>
        <taxon>rosids</taxon>
        <taxon>fabids</taxon>
        <taxon>Rosales</taxon>
        <taxon>Rosaceae</taxon>
        <taxon>Amygdaloideae</taxon>
        <taxon>Maleae</taxon>
        <taxon>Malus</taxon>
    </lineage>
</organism>
<keyword evidence="3" id="KW-1185">Reference proteome</keyword>
<dbReference type="EMBL" id="VIEB01000286">
    <property type="protein sequence ID" value="TQD96762.1"/>
    <property type="molecule type" value="Genomic_DNA"/>
</dbReference>
<dbReference type="AlphaFoldDB" id="A0A540MDV3"/>
<accession>A0A540MDV3</accession>
<dbReference type="PROSITE" id="PS50088">
    <property type="entry name" value="ANK_REPEAT"/>
    <property type="match status" value="1"/>
</dbReference>
<protein>
    <submittedName>
        <fullName evidence="2">Uncharacterized protein</fullName>
    </submittedName>
</protein>
<evidence type="ECO:0000256" key="1">
    <source>
        <dbReference type="PROSITE-ProRule" id="PRU00023"/>
    </source>
</evidence>
<proteinExistence type="predicted"/>
<reference evidence="2 3" key="1">
    <citation type="journal article" date="2019" name="G3 (Bethesda)">
        <title>Sequencing of a Wild Apple (Malus baccata) Genome Unravels the Differences Between Cultivated and Wild Apple Species Regarding Disease Resistance and Cold Tolerance.</title>
        <authorList>
            <person name="Chen X."/>
        </authorList>
    </citation>
    <scope>NUCLEOTIDE SEQUENCE [LARGE SCALE GENOMIC DNA]</scope>
    <source>
        <strain evidence="3">cv. Shandingzi</strain>
        <tissue evidence="2">Leaves</tissue>
    </source>
</reference>
<dbReference type="Proteomes" id="UP000315295">
    <property type="component" value="Unassembled WGS sequence"/>
</dbReference>
<dbReference type="InterPro" id="IPR002110">
    <property type="entry name" value="Ankyrin_rpt"/>
</dbReference>
<dbReference type="InterPro" id="IPR036770">
    <property type="entry name" value="Ankyrin_rpt-contain_sf"/>
</dbReference>
<dbReference type="PROSITE" id="PS50297">
    <property type="entry name" value="ANK_REP_REGION"/>
    <property type="match status" value="1"/>
</dbReference>
<sequence length="179" mass="20382">MPPSVEKSREKRRKHEYLDLPDGSGWGDHIQLLQIYECWHQTDYDSDWCKDYQLICHIEEQLEGNLSDLPKKVDVAAVPDDRESIIQAARKRLRALLVTQANDVEASKKLIEGADVDLNEQDEKGYSAAMISAEGGYLESFKLLIDAGADINLQNKRGQTVMEPFDTNQNSEEFDKLLL</sequence>
<evidence type="ECO:0000313" key="2">
    <source>
        <dbReference type="EMBL" id="TQD96762.1"/>
    </source>
</evidence>
<keyword evidence="1" id="KW-0040">ANK repeat</keyword>
<dbReference type="STRING" id="106549.A0A540MDV3"/>
<evidence type="ECO:0000313" key="3">
    <source>
        <dbReference type="Proteomes" id="UP000315295"/>
    </source>
</evidence>